<dbReference type="SUPFAM" id="SSF54593">
    <property type="entry name" value="Glyoxalase/Bleomycin resistance protein/Dihydroxybiphenyl dioxygenase"/>
    <property type="match status" value="1"/>
</dbReference>
<dbReference type="Proteomes" id="UP001163036">
    <property type="component" value="Chromosome 1"/>
</dbReference>
<dbReference type="PROSITE" id="PS51819">
    <property type="entry name" value="VOC"/>
    <property type="match status" value="1"/>
</dbReference>
<name>A0A072LEC1_VIBPH</name>
<proteinExistence type="predicted"/>
<dbReference type="Gene3D" id="3.30.720.110">
    <property type="match status" value="1"/>
</dbReference>
<dbReference type="InterPro" id="IPR004360">
    <property type="entry name" value="Glyas_Fos-R_dOase_dom"/>
</dbReference>
<dbReference type="InterPro" id="IPR029068">
    <property type="entry name" value="Glyas_Bleomycin-R_OHBP_Dase"/>
</dbReference>
<dbReference type="AlphaFoldDB" id="A0A072LEC1"/>
<dbReference type="Gene3D" id="3.30.720.120">
    <property type="match status" value="1"/>
</dbReference>
<dbReference type="InterPro" id="IPR026275">
    <property type="entry name" value="Glyoxalase/dOase/EhpR"/>
</dbReference>
<evidence type="ECO:0000313" key="2">
    <source>
        <dbReference type="Proteomes" id="UP001163036"/>
    </source>
</evidence>
<organism evidence="1 2">
    <name type="scientific">Vibrio parahaemolyticus</name>
    <dbReference type="NCBI Taxonomy" id="670"/>
    <lineage>
        <taxon>Bacteria</taxon>
        <taxon>Pseudomonadati</taxon>
        <taxon>Pseudomonadota</taxon>
        <taxon>Gammaproteobacteria</taxon>
        <taxon>Vibrionales</taxon>
        <taxon>Vibrionaceae</taxon>
        <taxon>Vibrio</taxon>
    </lineage>
</organism>
<dbReference type="PIRSF" id="PIRSF039020">
    <property type="entry name" value="EhpR"/>
    <property type="match status" value="1"/>
</dbReference>
<gene>
    <name evidence="1" type="ORF">M5598_07045</name>
</gene>
<protein>
    <submittedName>
        <fullName evidence="1">VOC family protein</fullName>
    </submittedName>
</protein>
<dbReference type="Pfam" id="PF00903">
    <property type="entry name" value="Glyoxalase"/>
    <property type="match status" value="1"/>
</dbReference>
<dbReference type="CDD" id="cd07261">
    <property type="entry name" value="EhpR_like"/>
    <property type="match status" value="1"/>
</dbReference>
<sequence length="121" mass="13555">MLTINSFVLYVENIHVSQTFYSRLFDCEVTLLSPTFASMPLSHSVKLTLKQSDVLTPVSMVKGGGAELSLSVADGHQLELVYNKWKEMGVDFIQPPMTSVYGLNFVATDPDKHRIRVFISE</sequence>
<reference evidence="1" key="1">
    <citation type="submission" date="2022-05" db="EMBL/GenBank/DDBJ databases">
        <title>Megaplasmid of Vibrio parahaemolyticus.</title>
        <authorList>
            <person name="Strauch E."/>
            <person name="Borowiak M."/>
        </authorList>
    </citation>
    <scope>NUCLEOTIDE SEQUENCE</scope>
    <source>
        <strain evidence="1">16-VB00198</strain>
    </source>
</reference>
<evidence type="ECO:0000313" key="1">
    <source>
        <dbReference type="EMBL" id="UYV27714.1"/>
    </source>
</evidence>
<dbReference type="RefSeq" id="WP_020840697.1">
    <property type="nucleotide sequence ID" value="NZ_CABMHD010000004.1"/>
</dbReference>
<accession>A0A072LEC1</accession>
<dbReference type="InterPro" id="IPR037523">
    <property type="entry name" value="VOC_core"/>
</dbReference>
<dbReference type="EMBL" id="CP097355">
    <property type="protein sequence ID" value="UYV27714.1"/>
    <property type="molecule type" value="Genomic_DNA"/>
</dbReference>